<proteinExistence type="inferred from homology"/>
<dbReference type="Gene3D" id="1.50.10.10">
    <property type="match status" value="1"/>
</dbReference>
<dbReference type="Proteomes" id="UP000530564">
    <property type="component" value="Unassembled WGS sequence"/>
</dbReference>
<keyword evidence="2 3" id="KW-0413">Isomerase</keyword>
<accession>A0A840A330</accession>
<comment type="caution">
    <text evidence="3">The sequence shown here is derived from an EMBL/GenBank/DDBJ whole genome shotgun (WGS) entry which is preliminary data.</text>
</comment>
<evidence type="ECO:0000256" key="1">
    <source>
        <dbReference type="ARBA" id="ARBA00008558"/>
    </source>
</evidence>
<name>A0A840A330_9CAUL</name>
<gene>
    <name evidence="3" type="ORF">GGQ61_002811</name>
</gene>
<keyword evidence="4" id="KW-1185">Reference proteome</keyword>
<dbReference type="EMBL" id="JACIDK010000003">
    <property type="protein sequence ID" value="MBB3892083.1"/>
    <property type="molecule type" value="Genomic_DNA"/>
</dbReference>
<dbReference type="EC" id="5.3.1.8" evidence="3"/>
<dbReference type="AlphaFoldDB" id="A0A840A330"/>
<dbReference type="GO" id="GO:0004476">
    <property type="term" value="F:mannose-6-phosphate isomerase activity"/>
    <property type="evidence" value="ECO:0007669"/>
    <property type="project" value="UniProtKB-EC"/>
</dbReference>
<dbReference type="SUPFAM" id="SSF48208">
    <property type="entry name" value="Six-hairpin glycosidases"/>
    <property type="match status" value="1"/>
</dbReference>
<comment type="similarity">
    <text evidence="1">Belongs to the N-acylglucosamine 2-epimerase family.</text>
</comment>
<dbReference type="RefSeq" id="WP_343056141.1">
    <property type="nucleotide sequence ID" value="NZ_JACIDK010000003.1"/>
</dbReference>
<dbReference type="InterPro" id="IPR010819">
    <property type="entry name" value="AGE/CE"/>
</dbReference>
<protein>
    <submittedName>
        <fullName evidence="3">Mannose-6-phosphate isomerase</fullName>
        <ecNumber evidence="3">5.3.1.8</ecNumber>
    </submittedName>
</protein>
<dbReference type="Pfam" id="PF07221">
    <property type="entry name" value="GlcNAc_2-epim"/>
    <property type="match status" value="1"/>
</dbReference>
<dbReference type="PANTHER" id="PTHR15108">
    <property type="entry name" value="N-ACYLGLUCOSAMINE-2-EPIMERASE"/>
    <property type="match status" value="1"/>
</dbReference>
<sequence length="375" mass="42310">MDPRDEAPFKSLDAAGAWYDRWVREAALPLWWERGADHERGGYHEALSIDGDARPGPRRARVQGRQTYVFATAGALGWDGPWREAAWHGMDFFLDRYLRPDGLFRTLVGLDGAPLDDTPMLYDQAFALLGTATLHKVDPSRIDLRKVALGVLNGLDSMRNPAGGFVENIAYPYQANAHMHLLEGALAWAENEGGAWDAMADEIVEMALKVFIDPKGGFLREFFDVDWRLVDGDDGRLVEPGHQFEWAWLLEKWGRLRGREDALAAARGLYEAGRRGIDPGRLVVMNELWDDFSVREATARLWPQTEHLKAELLFGDEADKIDAAEVLRRYLRTPAEGAWRDKLRPDGTFIDEPAPATSFYHILCACTELFRATGR</sequence>
<dbReference type="InterPro" id="IPR008928">
    <property type="entry name" value="6-hairpin_glycosidase_sf"/>
</dbReference>
<evidence type="ECO:0000313" key="4">
    <source>
        <dbReference type="Proteomes" id="UP000530564"/>
    </source>
</evidence>
<evidence type="ECO:0000313" key="3">
    <source>
        <dbReference type="EMBL" id="MBB3892083.1"/>
    </source>
</evidence>
<evidence type="ECO:0000256" key="2">
    <source>
        <dbReference type="ARBA" id="ARBA00023235"/>
    </source>
</evidence>
<organism evidence="3 4">
    <name type="scientific">Phenylobacterium haematophilum</name>
    <dbReference type="NCBI Taxonomy" id="98513"/>
    <lineage>
        <taxon>Bacteria</taxon>
        <taxon>Pseudomonadati</taxon>
        <taxon>Pseudomonadota</taxon>
        <taxon>Alphaproteobacteria</taxon>
        <taxon>Caulobacterales</taxon>
        <taxon>Caulobacteraceae</taxon>
        <taxon>Phenylobacterium</taxon>
    </lineage>
</organism>
<dbReference type="GO" id="GO:0005975">
    <property type="term" value="P:carbohydrate metabolic process"/>
    <property type="evidence" value="ECO:0007669"/>
    <property type="project" value="InterPro"/>
</dbReference>
<reference evidence="3 4" key="1">
    <citation type="submission" date="2020-08" db="EMBL/GenBank/DDBJ databases">
        <title>Genomic Encyclopedia of Type Strains, Phase IV (KMG-IV): sequencing the most valuable type-strain genomes for metagenomic binning, comparative biology and taxonomic classification.</title>
        <authorList>
            <person name="Goeker M."/>
        </authorList>
    </citation>
    <scope>NUCLEOTIDE SEQUENCE [LARGE SCALE GENOMIC DNA]</scope>
    <source>
        <strain evidence="3 4">DSM 21793</strain>
    </source>
</reference>
<dbReference type="InterPro" id="IPR012341">
    <property type="entry name" value="6hp_glycosidase-like_sf"/>
</dbReference>